<dbReference type="PANTHER" id="PTHR32011">
    <property type="entry name" value="OS08G0472400 PROTEIN"/>
    <property type="match status" value="1"/>
</dbReference>
<dbReference type="EMBL" id="LQPC01000029">
    <property type="protein sequence ID" value="ORV88288.1"/>
    <property type="molecule type" value="Genomic_DNA"/>
</dbReference>
<evidence type="ECO:0000313" key="1">
    <source>
        <dbReference type="EMBL" id="ORV88288.1"/>
    </source>
</evidence>
<organism evidence="1 2">
    <name type="scientific">Mycolicibacterium iranicum</name>
    <name type="common">Mycobacterium iranicum</name>
    <dbReference type="NCBI Taxonomy" id="912594"/>
    <lineage>
        <taxon>Bacteria</taxon>
        <taxon>Bacillati</taxon>
        <taxon>Actinomycetota</taxon>
        <taxon>Actinomycetes</taxon>
        <taxon>Mycobacteriales</taxon>
        <taxon>Mycobacteriaceae</taxon>
        <taxon>Mycolicibacterium</taxon>
    </lineage>
</organism>
<dbReference type="AlphaFoldDB" id="A0A1X1WP06"/>
<protein>
    <recommendedName>
        <fullName evidence="3">Knr4/Smi1-like domain-containing protein</fullName>
    </recommendedName>
</protein>
<proteinExistence type="predicted"/>
<gene>
    <name evidence="1" type="ORF">AWC12_13855</name>
</gene>
<evidence type="ECO:0008006" key="3">
    <source>
        <dbReference type="Google" id="ProtNLM"/>
    </source>
</evidence>
<comment type="caution">
    <text evidence="1">The sequence shown here is derived from an EMBL/GenBank/DDBJ whole genome shotgun (WGS) entry which is preliminary data.</text>
</comment>
<evidence type="ECO:0000313" key="2">
    <source>
        <dbReference type="Proteomes" id="UP000193622"/>
    </source>
</evidence>
<sequence length="193" mass="21316">MRRSAIACSRRCTRRLRARCTASDLPMVEPGLTDDEIARVEDTFGFEFAGDHRAFLAAGVPVGASWPDWRGEGRRSLAKRLQLPAEGVLFAVEWAQFWHDGWGKRPARMKDALRSARYQLERVPQLVPVCAHHYLPAGRGTVGHPVLSVVRTDVVVASANLADYLAGKFGADAAPTVEFWSDLVSPFDVSGER</sequence>
<dbReference type="PANTHER" id="PTHR32011:SF2">
    <property type="entry name" value="OS08G0472400 PROTEIN"/>
    <property type="match status" value="1"/>
</dbReference>
<accession>A0A1X1WP06</accession>
<name>A0A1X1WP06_MYCIR</name>
<dbReference type="Proteomes" id="UP000193622">
    <property type="component" value="Unassembled WGS sequence"/>
</dbReference>
<reference evidence="1 2" key="1">
    <citation type="submission" date="2016-01" db="EMBL/GenBank/DDBJ databases">
        <title>The new phylogeny of the genus Mycobacterium.</title>
        <authorList>
            <person name="Tarcisio F."/>
            <person name="Conor M."/>
            <person name="Antonella G."/>
            <person name="Elisabetta G."/>
            <person name="Giulia F.S."/>
            <person name="Sara T."/>
            <person name="Anna F."/>
            <person name="Clotilde B."/>
            <person name="Roberto B."/>
            <person name="Veronica D.S."/>
            <person name="Fabio R."/>
            <person name="Monica P."/>
            <person name="Olivier J."/>
            <person name="Enrico T."/>
            <person name="Nicola S."/>
        </authorList>
    </citation>
    <scope>NUCLEOTIDE SEQUENCE [LARGE SCALE GENOMIC DNA]</scope>
    <source>
        <strain evidence="1 2">DSM 45541</strain>
    </source>
</reference>